<comment type="similarity">
    <text evidence="3">Belongs to the aldehyde dehydrogenase family.</text>
</comment>
<dbReference type="InterPro" id="IPR015590">
    <property type="entry name" value="Aldehyde_DH_dom"/>
</dbReference>
<reference evidence="6" key="1">
    <citation type="submission" date="2023-07" db="EMBL/GenBank/DDBJ databases">
        <title>Description of three actinobacteria isolated from air of manufacturing shop in a pharmaceutical factory.</title>
        <authorList>
            <person name="Zhang D.-F."/>
        </authorList>
    </citation>
    <scope>NUCLEOTIDE SEQUENCE [LARGE SCALE GENOMIC DNA]</scope>
    <source>
        <strain evidence="6">CCTCC AB 207010</strain>
    </source>
</reference>
<keyword evidence="6" id="KW-1185">Reference proteome</keyword>
<dbReference type="InterPro" id="IPR016161">
    <property type="entry name" value="Ald_DH/histidinol_DH"/>
</dbReference>
<dbReference type="PANTHER" id="PTHR43353">
    <property type="entry name" value="SUCCINATE-SEMIALDEHYDE DEHYDROGENASE, MITOCHONDRIAL"/>
    <property type="match status" value="1"/>
</dbReference>
<dbReference type="InterPro" id="IPR016162">
    <property type="entry name" value="Ald_DH_N"/>
</dbReference>
<dbReference type="PROSITE" id="PS00687">
    <property type="entry name" value="ALDEHYDE_DEHYDR_GLU"/>
    <property type="match status" value="1"/>
</dbReference>
<sequence length="485" mass="51944">MTSYEQVIESVPKGAYVDGAWTPVNGDASFEVSDPGNGTALCRVADTGEREWDAAVDAASAAFSEWKLTNTELRADLLRRVYDAVMDQAEDIAQIISAEAGKPLTEARAEVRYGASFIRWYSELVLADRGDFAASPSGEYWMVTKKEPVGVALLITPWNFPFSMVTRKLAAAFAAGCTSIIKPAGFTPLSSSWLVKIFHEVGVPAGVVNLLPTTKSAAMSSRLLKDSRVRKVSFTGSTPVGASLLKGAADNILASSMELGGNAPFMVLSDADLDQAVAGALVAKFRNAGQACVGANRIIVHTAVFDEFVEKFVAAVQQLKVGHALEDGVEIGPMISEKQRVETHRFVERGVEEGGRLLTGGEPIEGAGYFYQPTVIVDAPVGGHLWSNELFGPIAAVYRTNSDDEMIELANRTEYGLVAYLYGQDGKRTMRIADGIESGMVAINRPIISEARAPFGGVKASGLGREGGVDGLNDYQVTKYIAIQR</sequence>
<dbReference type="InterPro" id="IPR029510">
    <property type="entry name" value="Ald_DH_CS_GLU"/>
</dbReference>
<evidence type="ECO:0000313" key="6">
    <source>
        <dbReference type="Proteomes" id="UP001260872"/>
    </source>
</evidence>
<dbReference type="CDD" id="cd07103">
    <property type="entry name" value="ALDH_F5_SSADH_GabD"/>
    <property type="match status" value="1"/>
</dbReference>
<dbReference type="Proteomes" id="UP001260872">
    <property type="component" value="Unassembled WGS sequence"/>
</dbReference>
<dbReference type="RefSeq" id="WP_310538441.1">
    <property type="nucleotide sequence ID" value="NZ_BAAAOC010000065.1"/>
</dbReference>
<dbReference type="PANTHER" id="PTHR43353:SF5">
    <property type="entry name" value="SUCCINATE-SEMIALDEHYDE DEHYDROGENASE, MITOCHONDRIAL"/>
    <property type="match status" value="1"/>
</dbReference>
<feature type="domain" description="Aldehyde dehydrogenase" evidence="4">
    <location>
        <begin position="21"/>
        <end position="480"/>
    </location>
</feature>
<dbReference type="InterPro" id="IPR016163">
    <property type="entry name" value="Ald_DH_C"/>
</dbReference>
<evidence type="ECO:0000256" key="2">
    <source>
        <dbReference type="PROSITE-ProRule" id="PRU10007"/>
    </source>
</evidence>
<dbReference type="InterPro" id="IPR016160">
    <property type="entry name" value="Ald_DH_CS_CYS"/>
</dbReference>
<dbReference type="Pfam" id="PF00171">
    <property type="entry name" value="Aldedh"/>
    <property type="match status" value="1"/>
</dbReference>
<evidence type="ECO:0000256" key="3">
    <source>
        <dbReference type="RuleBase" id="RU003345"/>
    </source>
</evidence>
<keyword evidence="1 3" id="KW-0560">Oxidoreductase</keyword>
<dbReference type="Gene3D" id="3.40.605.10">
    <property type="entry name" value="Aldehyde Dehydrogenase, Chain A, domain 1"/>
    <property type="match status" value="1"/>
</dbReference>
<proteinExistence type="inferred from homology"/>
<name>A0ABU1FWK8_9MICC</name>
<gene>
    <name evidence="5" type="ORF">RH857_13190</name>
</gene>
<dbReference type="SUPFAM" id="SSF53720">
    <property type="entry name" value="ALDH-like"/>
    <property type="match status" value="1"/>
</dbReference>
<dbReference type="EC" id="1.2.1.-" evidence="5"/>
<dbReference type="EMBL" id="JAVKGT010000053">
    <property type="protein sequence ID" value="MDR5713076.1"/>
    <property type="molecule type" value="Genomic_DNA"/>
</dbReference>
<dbReference type="Gene3D" id="3.40.309.10">
    <property type="entry name" value="Aldehyde Dehydrogenase, Chain A, domain 2"/>
    <property type="match status" value="1"/>
</dbReference>
<evidence type="ECO:0000259" key="4">
    <source>
        <dbReference type="Pfam" id="PF00171"/>
    </source>
</evidence>
<organism evidence="5 6">
    <name type="scientific">Nesterenkonia flava</name>
    <dbReference type="NCBI Taxonomy" id="469799"/>
    <lineage>
        <taxon>Bacteria</taxon>
        <taxon>Bacillati</taxon>
        <taxon>Actinomycetota</taxon>
        <taxon>Actinomycetes</taxon>
        <taxon>Micrococcales</taxon>
        <taxon>Micrococcaceae</taxon>
        <taxon>Nesterenkonia</taxon>
    </lineage>
</organism>
<evidence type="ECO:0000256" key="1">
    <source>
        <dbReference type="ARBA" id="ARBA00023002"/>
    </source>
</evidence>
<comment type="caution">
    <text evidence="5">The sequence shown here is derived from an EMBL/GenBank/DDBJ whole genome shotgun (WGS) entry which is preliminary data.</text>
</comment>
<dbReference type="InterPro" id="IPR050740">
    <property type="entry name" value="Aldehyde_DH_Superfamily"/>
</dbReference>
<dbReference type="GO" id="GO:0016491">
    <property type="term" value="F:oxidoreductase activity"/>
    <property type="evidence" value="ECO:0007669"/>
    <property type="project" value="UniProtKB-KW"/>
</dbReference>
<protein>
    <submittedName>
        <fullName evidence="5">NAD-dependent succinate-semialdehyde dehydrogenase</fullName>
        <ecNumber evidence="5">1.2.1.-</ecNumber>
    </submittedName>
</protein>
<dbReference type="PROSITE" id="PS00070">
    <property type="entry name" value="ALDEHYDE_DEHYDR_CYS"/>
    <property type="match status" value="1"/>
</dbReference>
<evidence type="ECO:0000313" key="5">
    <source>
        <dbReference type="EMBL" id="MDR5713076.1"/>
    </source>
</evidence>
<accession>A0ABU1FWK8</accession>
<feature type="active site" evidence="2">
    <location>
        <position position="258"/>
    </location>
</feature>